<dbReference type="SUPFAM" id="SSF53167">
    <property type="entry name" value="Purine and uridine phosphorylases"/>
    <property type="match status" value="1"/>
</dbReference>
<name>A0A3N2E170_9GAMM</name>
<keyword evidence="3" id="KW-1185">Reference proteome</keyword>
<dbReference type="PANTHER" id="PTHR46994">
    <property type="entry name" value="5'-METHYLTHIOADENOSINE/S-ADENOSYLHOMOCYSTEINE NUCLEOSIDASE 1"/>
    <property type="match status" value="1"/>
</dbReference>
<dbReference type="InterPro" id="IPR035994">
    <property type="entry name" value="Nucleoside_phosphorylase_sf"/>
</dbReference>
<dbReference type="Proteomes" id="UP000275394">
    <property type="component" value="Unassembled WGS sequence"/>
</dbReference>
<comment type="caution">
    <text evidence="2">The sequence shown here is derived from an EMBL/GenBank/DDBJ whole genome shotgun (WGS) entry which is preliminary data.</text>
</comment>
<accession>A0A3N2E170</accession>
<gene>
    <name evidence="2" type="ORF">EDC56_1319</name>
</gene>
<dbReference type="CDD" id="cd09008">
    <property type="entry name" value="MTAN"/>
    <property type="match status" value="1"/>
</dbReference>
<dbReference type="GO" id="GO:0019509">
    <property type="term" value="P:L-methionine salvage from methylthioadenosine"/>
    <property type="evidence" value="ECO:0007669"/>
    <property type="project" value="InterPro"/>
</dbReference>
<dbReference type="Pfam" id="PF01048">
    <property type="entry name" value="PNP_UDP_1"/>
    <property type="match status" value="1"/>
</dbReference>
<dbReference type="AlphaFoldDB" id="A0A3N2E170"/>
<protein>
    <submittedName>
        <fullName evidence="2">5'-methylthioadenosine nucleosidase</fullName>
    </submittedName>
</protein>
<dbReference type="PANTHER" id="PTHR46994:SF1">
    <property type="entry name" value="5'-METHYLTHIOADENOSINE NUCLEOSIDASE"/>
    <property type="match status" value="1"/>
</dbReference>
<feature type="domain" description="Nucleoside phosphorylase" evidence="1">
    <location>
        <begin position="8"/>
        <end position="233"/>
    </location>
</feature>
<evidence type="ECO:0000313" key="2">
    <source>
        <dbReference type="EMBL" id="ROS05767.1"/>
    </source>
</evidence>
<evidence type="ECO:0000313" key="3">
    <source>
        <dbReference type="Proteomes" id="UP000275394"/>
    </source>
</evidence>
<dbReference type="GO" id="GO:0009116">
    <property type="term" value="P:nucleoside metabolic process"/>
    <property type="evidence" value="ECO:0007669"/>
    <property type="project" value="InterPro"/>
</dbReference>
<reference evidence="2 3" key="1">
    <citation type="submission" date="2018-11" db="EMBL/GenBank/DDBJ databases">
        <title>Genomic Encyclopedia of Type Strains, Phase IV (KMG-IV): sequencing the most valuable type-strain genomes for metagenomic binning, comparative biology and taxonomic classification.</title>
        <authorList>
            <person name="Goeker M."/>
        </authorList>
    </citation>
    <scope>NUCLEOTIDE SEQUENCE [LARGE SCALE GENOMIC DNA]</scope>
    <source>
        <strain evidence="2 3">DSM 100316</strain>
    </source>
</reference>
<dbReference type="RefSeq" id="WP_123711663.1">
    <property type="nucleotide sequence ID" value="NZ_RKHR01000003.1"/>
</dbReference>
<dbReference type="Gene3D" id="3.40.50.1580">
    <property type="entry name" value="Nucleoside phosphorylase domain"/>
    <property type="match status" value="1"/>
</dbReference>
<dbReference type="OrthoDB" id="997641at2"/>
<dbReference type="InterPro" id="IPR000845">
    <property type="entry name" value="Nucleoside_phosphorylase_d"/>
</dbReference>
<dbReference type="EMBL" id="RKHR01000003">
    <property type="protein sequence ID" value="ROS05767.1"/>
    <property type="molecule type" value="Genomic_DNA"/>
</dbReference>
<evidence type="ECO:0000259" key="1">
    <source>
        <dbReference type="Pfam" id="PF01048"/>
    </source>
</evidence>
<dbReference type="InterPro" id="IPR044580">
    <property type="entry name" value="MTAN"/>
</dbReference>
<dbReference type="GO" id="GO:0008930">
    <property type="term" value="F:methylthioadenosine nucleosidase activity"/>
    <property type="evidence" value="ECO:0007669"/>
    <property type="project" value="InterPro"/>
</dbReference>
<proteinExistence type="predicted"/>
<organism evidence="2 3">
    <name type="scientific">Sinobacterium caligoides</name>
    <dbReference type="NCBI Taxonomy" id="933926"/>
    <lineage>
        <taxon>Bacteria</taxon>
        <taxon>Pseudomonadati</taxon>
        <taxon>Pseudomonadota</taxon>
        <taxon>Gammaproteobacteria</taxon>
        <taxon>Cellvibrionales</taxon>
        <taxon>Spongiibacteraceae</taxon>
        <taxon>Sinobacterium</taxon>
    </lineage>
</organism>
<sequence length="241" mass="25911">MNERATQPIAIMFAMRAEAEPFLQQCAAQRLAVDSPLPIELYQATMAGLPLIISVNGKDQRYAVDRIATEAAAVSAYIVLQGYQPSLLISAGTCGAVNPLLQVADVLWVDQPICYHDHRIPLAEFADYGLGRYPVFFDAAIAESLALAGGCLSSGNSLDVCAADLQQLQLLGSDIKEMEAAAIARLCEDFSVPFIALKAVTNPVKVDHDAGAVFEENLARSVQALSGKLYALLQELITREN</sequence>